<evidence type="ECO:0000259" key="4">
    <source>
        <dbReference type="PROSITE" id="PS01031"/>
    </source>
</evidence>
<reference evidence="5 6" key="1">
    <citation type="submission" date="2021-06" db="EMBL/GenBank/DDBJ databases">
        <authorList>
            <person name="Palmer J.M."/>
        </authorList>
    </citation>
    <scope>NUCLEOTIDE SEQUENCE [LARGE SCALE GENOMIC DNA]</scope>
    <source>
        <strain evidence="5 6">XC_2019</strain>
        <tissue evidence="5">Muscle</tissue>
    </source>
</reference>
<dbReference type="Pfam" id="PF00011">
    <property type="entry name" value="HSP20"/>
    <property type="match status" value="1"/>
</dbReference>
<evidence type="ECO:0000256" key="2">
    <source>
        <dbReference type="RuleBase" id="RU003616"/>
    </source>
</evidence>
<dbReference type="InterPro" id="IPR001436">
    <property type="entry name" value="Alpha-crystallin/sHSP_animal"/>
</dbReference>
<dbReference type="InterPro" id="IPR002068">
    <property type="entry name" value="A-crystallin/Hsp20_dom"/>
</dbReference>
<proteinExistence type="inferred from homology"/>
<organism evidence="5 6">
    <name type="scientific">Xenoophorus captivus</name>
    <dbReference type="NCBI Taxonomy" id="1517983"/>
    <lineage>
        <taxon>Eukaryota</taxon>
        <taxon>Metazoa</taxon>
        <taxon>Chordata</taxon>
        <taxon>Craniata</taxon>
        <taxon>Vertebrata</taxon>
        <taxon>Euteleostomi</taxon>
        <taxon>Actinopterygii</taxon>
        <taxon>Neopterygii</taxon>
        <taxon>Teleostei</taxon>
        <taxon>Neoteleostei</taxon>
        <taxon>Acanthomorphata</taxon>
        <taxon>Ovalentaria</taxon>
        <taxon>Atherinomorphae</taxon>
        <taxon>Cyprinodontiformes</taxon>
        <taxon>Goodeidae</taxon>
        <taxon>Xenoophorus</taxon>
    </lineage>
</organism>
<evidence type="ECO:0000313" key="6">
    <source>
        <dbReference type="Proteomes" id="UP001434883"/>
    </source>
</evidence>
<dbReference type="EMBL" id="JAHRIN010076218">
    <property type="protein sequence ID" value="MEQ2217874.1"/>
    <property type="molecule type" value="Genomic_DNA"/>
</dbReference>
<keyword evidence="6" id="KW-1185">Reference proteome</keyword>
<dbReference type="InterPro" id="IPR008978">
    <property type="entry name" value="HSP20-like_chaperone"/>
</dbReference>
<dbReference type="PROSITE" id="PS01031">
    <property type="entry name" value="SHSP"/>
    <property type="match status" value="1"/>
</dbReference>
<dbReference type="SUPFAM" id="SSF49764">
    <property type="entry name" value="HSP20-like chaperones"/>
    <property type="match status" value="1"/>
</dbReference>
<comment type="caution">
    <text evidence="5">The sequence shown here is derived from an EMBL/GenBank/DDBJ whole genome shotgun (WGS) entry which is preliminary data.</text>
</comment>
<dbReference type="Proteomes" id="UP001434883">
    <property type="component" value="Unassembled WGS sequence"/>
</dbReference>
<sequence length="312" mass="34525">MSKQAIKEMSSGDYDREAPWYPLRKWVFSQDVGLPPFLETGDSRWIKRGLAAWSWPGCIPAPLFVPYISELMPHSSQKISKWRVNMDVSHFSPSEIFISVRNGFLEVGGKHEERLDEQGFISRCFTRKYRLPAEVDVTTLMSSLSVDGLLTIEAPLPEPSAMAAIIIPIKVETEGIGGPETKQKDQGEESLLEACSDQVQPSSTTAEPEQGDEETSEKPAGQSHSLLPVEDKSLESVQKSSEQRKVPESQEGLGTSNLLEHKEPVVDGEIQVKAKGAEELSPPEEQELGSSPPTDVQSQELEDANIEQEHTE</sequence>
<comment type="similarity">
    <text evidence="1 2">Belongs to the small heat shock protein (HSP20) family.</text>
</comment>
<feature type="compositionally biased region" description="Basic and acidic residues" evidence="3">
    <location>
        <begin position="259"/>
        <end position="278"/>
    </location>
</feature>
<evidence type="ECO:0000313" key="5">
    <source>
        <dbReference type="EMBL" id="MEQ2217874.1"/>
    </source>
</evidence>
<dbReference type="PANTHER" id="PTHR45640:SF7">
    <property type="entry name" value="HEAT SHOCK PROTEIN BETA-1"/>
    <property type="match status" value="1"/>
</dbReference>
<feature type="region of interest" description="Disordered" evidence="3">
    <location>
        <begin position="175"/>
        <end position="312"/>
    </location>
</feature>
<dbReference type="Gene3D" id="2.60.40.790">
    <property type="match status" value="1"/>
</dbReference>
<accession>A0ABV0SC79</accession>
<feature type="domain" description="SHSP" evidence="4">
    <location>
        <begin position="62"/>
        <end position="172"/>
    </location>
</feature>
<evidence type="ECO:0000256" key="3">
    <source>
        <dbReference type="SAM" id="MobiDB-lite"/>
    </source>
</evidence>
<protein>
    <recommendedName>
        <fullName evidence="4">SHSP domain-containing protein</fullName>
    </recommendedName>
</protein>
<dbReference type="CDD" id="cd06526">
    <property type="entry name" value="metazoan_ACD"/>
    <property type="match status" value="1"/>
</dbReference>
<name>A0ABV0SC79_9TELE</name>
<gene>
    <name evidence="5" type="ORF">XENOCAPTIV_025075</name>
</gene>
<evidence type="ECO:0000256" key="1">
    <source>
        <dbReference type="PROSITE-ProRule" id="PRU00285"/>
    </source>
</evidence>
<feature type="compositionally biased region" description="Polar residues" evidence="3">
    <location>
        <begin position="288"/>
        <end position="299"/>
    </location>
</feature>
<dbReference type="PRINTS" id="PR00299">
    <property type="entry name" value="ACRYSTALLIN"/>
</dbReference>
<dbReference type="PANTHER" id="PTHR45640">
    <property type="entry name" value="HEAT SHOCK PROTEIN HSP-12.2-RELATED"/>
    <property type="match status" value="1"/>
</dbReference>
<feature type="compositionally biased region" description="Polar residues" evidence="3">
    <location>
        <begin position="197"/>
        <end position="207"/>
    </location>
</feature>